<dbReference type="AlphaFoldDB" id="K0Q1L6"/>
<keyword evidence="2" id="KW-1185">Reference proteome</keyword>
<evidence type="ECO:0000313" key="1">
    <source>
        <dbReference type="EMBL" id="CCM77937.1"/>
    </source>
</evidence>
<protein>
    <submittedName>
        <fullName evidence="1">Uncharacterized protein</fullName>
    </submittedName>
</protein>
<reference evidence="1 2" key="1">
    <citation type="journal article" date="2013" name="Genome Announc.">
        <title>Draft Genome Sequence of Rhizobium mesoamericanum STM3625, a Nitrogen-Fixing Symbiont of Mimosa pudica Isolated in French Guiana (South America).</title>
        <authorList>
            <person name="Moulin L."/>
            <person name="Mornico D."/>
            <person name="Melkonian R."/>
            <person name="Klonowska A."/>
        </authorList>
    </citation>
    <scope>NUCLEOTIDE SEQUENCE [LARGE SCALE GENOMIC DNA]</scope>
    <source>
        <strain evidence="1 2">STM3625</strain>
    </source>
</reference>
<evidence type="ECO:0000313" key="2">
    <source>
        <dbReference type="Proteomes" id="UP000009319"/>
    </source>
</evidence>
<comment type="caution">
    <text evidence="1">The sequence shown here is derived from an EMBL/GenBank/DDBJ whole genome shotgun (WGS) entry which is preliminary data.</text>
</comment>
<name>K0Q1L6_9HYPH</name>
<dbReference type="Proteomes" id="UP000009319">
    <property type="component" value="Unassembled WGS sequence"/>
</dbReference>
<sequence length="59" mass="6374">MQSGAGPQNSVLWRAPLRAGGPYGLAIAFDKARLTECRALRPSKQLPCEDGRHNPAKQS</sequence>
<organism evidence="1 2">
    <name type="scientific">Rhizobium mesoamericanum STM3625</name>
    <dbReference type="NCBI Taxonomy" id="1211777"/>
    <lineage>
        <taxon>Bacteria</taxon>
        <taxon>Pseudomonadati</taxon>
        <taxon>Pseudomonadota</taxon>
        <taxon>Alphaproteobacteria</taxon>
        <taxon>Hyphomicrobiales</taxon>
        <taxon>Rhizobiaceae</taxon>
        <taxon>Rhizobium/Agrobacterium group</taxon>
        <taxon>Rhizobium</taxon>
    </lineage>
</organism>
<proteinExistence type="predicted"/>
<gene>
    <name evidence="1" type="ORF">BN77_0909</name>
</gene>
<accession>K0Q1L6</accession>
<dbReference type="STRING" id="1211777.BN77_0909"/>
<dbReference type="EMBL" id="CANI01000033">
    <property type="protein sequence ID" value="CCM77937.1"/>
    <property type="molecule type" value="Genomic_DNA"/>
</dbReference>
<dbReference type="HOGENOM" id="CLU_2957531_0_0_5"/>